<dbReference type="FunFam" id="1.20.1280.50:FF:000005">
    <property type="entry name" value="F-box/LRR-repeat protein 3 isoform X1"/>
    <property type="match status" value="1"/>
</dbReference>
<sequence>MEEEDSDLSDEGYKCGSEGESGWGSLPDVCLRQVFGFLPDTDRCRADLVCHHWHRVMRSPSLWRSRFFHFNGRLSKYKQSEYCSAVAYARSLGVYLERLEVCVCPPRRCLVARRLELAISGVNAPLQHLSLVRLELDRTSWTLGLRNSLVHCLILFLRRGSSKLTSLCLSGMRNCMHHVSRRHYPRCYILSLDIKGFFSASVHAHRNATLQLTMSRLQGLTNLNLSYACLSDELLAVLQHRRREWRRSSREGNTLQTFSLYCTLNEPHRQVVSGGSWATLTSSCPDLKVKLTVDQVINTNWLARILLPEIPLTEYTMTAFYSPDEVWSAKPLLCYMLPQYRSSLKHLTLDLSNCSDSLDEELLELVKVCERLEQLRIWAFLEISTVERLLHIRLTQRKQEDQLEEILSSHPHLPPELEFYAIIYPFVDQ</sequence>
<dbReference type="Gene3D" id="3.80.10.10">
    <property type="entry name" value="Ribonuclease Inhibitor"/>
    <property type="match status" value="1"/>
</dbReference>
<organism evidence="3 4">
    <name type="scientific">Dicentrarchus labrax</name>
    <name type="common">European seabass</name>
    <name type="synonym">Morone labrax</name>
    <dbReference type="NCBI Taxonomy" id="13489"/>
    <lineage>
        <taxon>Eukaryota</taxon>
        <taxon>Metazoa</taxon>
        <taxon>Chordata</taxon>
        <taxon>Craniata</taxon>
        <taxon>Vertebrata</taxon>
        <taxon>Euteleostomi</taxon>
        <taxon>Actinopterygii</taxon>
        <taxon>Neopterygii</taxon>
        <taxon>Teleostei</taxon>
        <taxon>Neoteleostei</taxon>
        <taxon>Acanthomorphata</taxon>
        <taxon>Eupercaria</taxon>
        <taxon>Moronidae</taxon>
        <taxon>Dicentrarchus</taxon>
    </lineage>
</organism>
<dbReference type="InterPro" id="IPR001810">
    <property type="entry name" value="F-box_dom"/>
</dbReference>
<dbReference type="Pfam" id="PF12937">
    <property type="entry name" value="F-box-like"/>
    <property type="match status" value="1"/>
</dbReference>
<evidence type="ECO:0000259" key="2">
    <source>
        <dbReference type="PROSITE" id="PS50181"/>
    </source>
</evidence>
<name>A0A8C4GSD9_DICLA</name>
<dbReference type="Proteomes" id="UP000694389">
    <property type="component" value="Unassembled WGS sequence"/>
</dbReference>
<keyword evidence="4" id="KW-1185">Reference proteome</keyword>
<protein>
    <recommendedName>
        <fullName evidence="2">F-box domain-containing protein</fullName>
    </recommendedName>
</protein>
<dbReference type="InterPro" id="IPR032675">
    <property type="entry name" value="LRR_dom_sf"/>
</dbReference>
<evidence type="ECO:0000313" key="3">
    <source>
        <dbReference type="Ensembl" id="ENSDLAP00005029970.1"/>
    </source>
</evidence>
<feature type="compositionally biased region" description="Acidic residues" evidence="1">
    <location>
        <begin position="1"/>
        <end position="10"/>
    </location>
</feature>
<feature type="domain" description="F-box" evidence="2">
    <location>
        <begin position="20"/>
        <end position="66"/>
    </location>
</feature>
<evidence type="ECO:0000313" key="4">
    <source>
        <dbReference type="Proteomes" id="UP000694389"/>
    </source>
</evidence>
<evidence type="ECO:0000256" key="1">
    <source>
        <dbReference type="SAM" id="MobiDB-lite"/>
    </source>
</evidence>
<dbReference type="SMART" id="SM00256">
    <property type="entry name" value="FBOX"/>
    <property type="match status" value="1"/>
</dbReference>
<dbReference type="PANTHER" id="PTHR20872">
    <property type="match status" value="1"/>
</dbReference>
<feature type="region of interest" description="Disordered" evidence="1">
    <location>
        <begin position="1"/>
        <end position="21"/>
    </location>
</feature>
<dbReference type="PANTHER" id="PTHR20872:SF1">
    <property type="entry name" value="F-BOX DOMAIN-CONTAINING PROTEIN"/>
    <property type="match status" value="1"/>
</dbReference>
<dbReference type="AlphaFoldDB" id="A0A8C4GSD9"/>
<dbReference type="GeneTree" id="ENSGT00510000048837"/>
<dbReference type="SUPFAM" id="SSF81383">
    <property type="entry name" value="F-box domain"/>
    <property type="match status" value="1"/>
</dbReference>
<dbReference type="InterPro" id="IPR036047">
    <property type="entry name" value="F-box-like_dom_sf"/>
</dbReference>
<dbReference type="PROSITE" id="PS50181">
    <property type="entry name" value="FBOX"/>
    <property type="match status" value="1"/>
</dbReference>
<reference evidence="3" key="2">
    <citation type="submission" date="2025-09" db="UniProtKB">
        <authorList>
            <consortium name="Ensembl"/>
        </authorList>
    </citation>
    <scope>IDENTIFICATION</scope>
</reference>
<reference evidence="3" key="1">
    <citation type="submission" date="2025-08" db="UniProtKB">
        <authorList>
            <consortium name="Ensembl"/>
        </authorList>
    </citation>
    <scope>IDENTIFICATION</scope>
</reference>
<dbReference type="Gene3D" id="1.20.1280.50">
    <property type="match status" value="1"/>
</dbReference>
<dbReference type="Ensembl" id="ENSDLAT00005032000.2">
    <property type="protein sequence ID" value="ENSDLAP00005029970.1"/>
    <property type="gene ID" value="ENSDLAG00005013520.2"/>
</dbReference>
<proteinExistence type="predicted"/>
<accession>A0A8C4GSD9</accession>